<reference evidence="4 5" key="1">
    <citation type="submission" date="2018-09" db="EMBL/GenBank/DDBJ databases">
        <title>Draft genome sequence of Rhodopseudomonas palustris 2.1.18.</title>
        <authorList>
            <person name="Robertson S.L."/>
            <person name="Meyer T.E."/>
            <person name="Kyndt J.A."/>
        </authorList>
    </citation>
    <scope>NUCLEOTIDE SEQUENCE [LARGE SCALE GENOMIC DNA]</scope>
    <source>
        <strain evidence="4 5">2.1.18</strain>
    </source>
</reference>
<feature type="compositionally biased region" description="Basic and acidic residues" evidence="1">
    <location>
        <begin position="191"/>
        <end position="206"/>
    </location>
</feature>
<dbReference type="OrthoDB" id="9811255at2"/>
<feature type="domain" description="SCP" evidence="3">
    <location>
        <begin position="54"/>
        <end position="162"/>
    </location>
</feature>
<dbReference type="EMBL" id="QYYD01000018">
    <property type="protein sequence ID" value="RJF70394.1"/>
    <property type="molecule type" value="Genomic_DNA"/>
</dbReference>
<dbReference type="Pfam" id="PF00188">
    <property type="entry name" value="CAP"/>
    <property type="match status" value="1"/>
</dbReference>
<sequence length="226" mass="23212">MTLPVIASEAKQSRASGAALDCFVASLLAMTLVLGATFFVSISTGPAFAAGPADLISEFRAKNGEGKVVLDATLNAIAQQQAAGMAAKDVLDHDVVGNFNVRVAPSKAGSAAENIAYGYDSFPKTLGQWINSPGHRRNLLLKGASKVGVANAKSASGKTYWAMVIAGGYDKPKPKAKPPAKPAPKPAQAAAKDKAVKDKAASEKVAAKPKPAPKKTCTINLLGLCI</sequence>
<dbReference type="AlphaFoldDB" id="A0A418V2S4"/>
<dbReference type="InterPro" id="IPR035940">
    <property type="entry name" value="CAP_sf"/>
</dbReference>
<accession>A0A418V2S4</accession>
<dbReference type="InterPro" id="IPR014044">
    <property type="entry name" value="CAP_dom"/>
</dbReference>
<feature type="transmembrane region" description="Helical" evidence="2">
    <location>
        <begin position="18"/>
        <end position="40"/>
    </location>
</feature>
<keyword evidence="2" id="KW-0812">Transmembrane</keyword>
<organism evidence="4 5">
    <name type="scientific">Rhodopseudomonas palustris</name>
    <dbReference type="NCBI Taxonomy" id="1076"/>
    <lineage>
        <taxon>Bacteria</taxon>
        <taxon>Pseudomonadati</taxon>
        <taxon>Pseudomonadota</taxon>
        <taxon>Alphaproteobacteria</taxon>
        <taxon>Hyphomicrobiales</taxon>
        <taxon>Nitrobacteraceae</taxon>
        <taxon>Rhodopseudomonas</taxon>
    </lineage>
</organism>
<evidence type="ECO:0000313" key="5">
    <source>
        <dbReference type="Proteomes" id="UP000285523"/>
    </source>
</evidence>
<proteinExistence type="predicted"/>
<keyword evidence="2" id="KW-0472">Membrane</keyword>
<dbReference type="PANTHER" id="PTHR31157">
    <property type="entry name" value="SCP DOMAIN-CONTAINING PROTEIN"/>
    <property type="match status" value="1"/>
</dbReference>
<evidence type="ECO:0000259" key="3">
    <source>
        <dbReference type="Pfam" id="PF00188"/>
    </source>
</evidence>
<name>A0A418V2S4_RHOPL</name>
<gene>
    <name evidence="4" type="ORF">D4Q52_17720</name>
</gene>
<comment type="caution">
    <text evidence="4">The sequence shown here is derived from an EMBL/GenBank/DDBJ whole genome shotgun (WGS) entry which is preliminary data.</text>
</comment>
<evidence type="ECO:0000313" key="4">
    <source>
        <dbReference type="EMBL" id="RJF70394.1"/>
    </source>
</evidence>
<dbReference type="SUPFAM" id="SSF55797">
    <property type="entry name" value="PR-1-like"/>
    <property type="match status" value="1"/>
</dbReference>
<protein>
    <submittedName>
        <fullName evidence="4">CAP domain-containing protein</fullName>
    </submittedName>
</protein>
<keyword evidence="2" id="KW-1133">Transmembrane helix</keyword>
<dbReference type="RefSeq" id="WP_119857893.1">
    <property type="nucleotide sequence ID" value="NZ_QYYD01000018.1"/>
</dbReference>
<evidence type="ECO:0000256" key="2">
    <source>
        <dbReference type="SAM" id="Phobius"/>
    </source>
</evidence>
<dbReference type="PANTHER" id="PTHR31157:SF1">
    <property type="entry name" value="SCP DOMAIN-CONTAINING PROTEIN"/>
    <property type="match status" value="1"/>
</dbReference>
<evidence type="ECO:0000256" key="1">
    <source>
        <dbReference type="SAM" id="MobiDB-lite"/>
    </source>
</evidence>
<feature type="region of interest" description="Disordered" evidence="1">
    <location>
        <begin position="172"/>
        <end position="215"/>
    </location>
</feature>
<dbReference type="CDD" id="cd05379">
    <property type="entry name" value="CAP_bacterial"/>
    <property type="match status" value="1"/>
</dbReference>
<dbReference type="Gene3D" id="3.40.33.10">
    <property type="entry name" value="CAP"/>
    <property type="match status" value="1"/>
</dbReference>
<dbReference type="Proteomes" id="UP000285523">
    <property type="component" value="Unassembled WGS sequence"/>
</dbReference>